<evidence type="ECO:0000313" key="1">
    <source>
        <dbReference type="EMBL" id="CAB4196832.1"/>
    </source>
</evidence>
<reference evidence="1" key="1">
    <citation type="submission" date="2020-05" db="EMBL/GenBank/DDBJ databases">
        <authorList>
            <person name="Chiriac C."/>
            <person name="Salcher M."/>
            <person name="Ghai R."/>
            <person name="Kavagutti S V."/>
        </authorList>
    </citation>
    <scope>NUCLEOTIDE SEQUENCE</scope>
</reference>
<dbReference type="EMBL" id="LR797252">
    <property type="protein sequence ID" value="CAB4196832.1"/>
    <property type="molecule type" value="Genomic_DNA"/>
</dbReference>
<sequence>MDFSLDKASGRAKCRYSKCERKPEFISTNGRIIKDTTCIWVGIMGAGGYCSACYCRDCIDKIFVEMKKNLNPNLWVFK</sequence>
<protein>
    <submittedName>
        <fullName evidence="1">Uncharacterized protein</fullName>
    </submittedName>
</protein>
<name>A0A6J5RLA0_9CAUD</name>
<accession>A0A6J5RLA0</accession>
<gene>
    <name evidence="1" type="ORF">UFOVP1290_352</name>
</gene>
<organism evidence="1">
    <name type="scientific">uncultured Caudovirales phage</name>
    <dbReference type="NCBI Taxonomy" id="2100421"/>
    <lineage>
        <taxon>Viruses</taxon>
        <taxon>Duplodnaviria</taxon>
        <taxon>Heunggongvirae</taxon>
        <taxon>Uroviricota</taxon>
        <taxon>Caudoviricetes</taxon>
        <taxon>Peduoviridae</taxon>
        <taxon>Maltschvirus</taxon>
        <taxon>Maltschvirus maltsch</taxon>
    </lineage>
</organism>
<proteinExistence type="predicted"/>